<proteinExistence type="predicted"/>
<dbReference type="AlphaFoldDB" id="A0A517QUZ9"/>
<feature type="transmembrane region" description="Helical" evidence="1">
    <location>
        <begin position="12"/>
        <end position="31"/>
    </location>
</feature>
<evidence type="ECO:0000256" key="1">
    <source>
        <dbReference type="SAM" id="Phobius"/>
    </source>
</evidence>
<accession>A0A517QUZ9</accession>
<keyword evidence="1" id="KW-0812">Transmembrane</keyword>
<keyword evidence="1" id="KW-1133">Transmembrane helix</keyword>
<dbReference type="KEGG" id="tpol:Mal48_47110"/>
<evidence type="ECO:0000313" key="3">
    <source>
        <dbReference type="Proteomes" id="UP000315724"/>
    </source>
</evidence>
<name>A0A517QUZ9_9PLAN</name>
<sequence length="84" mass="9771">MQQEKLENLREWTSILGIGLVVALLFLAVGIQRVRSWYRDRDDPADTTDEILNQMEELHLGGDLSQEEFRSIKGQLKSRSKQNR</sequence>
<reference evidence="2 3" key="1">
    <citation type="submission" date="2019-02" db="EMBL/GenBank/DDBJ databases">
        <title>Deep-cultivation of Planctomycetes and their phenomic and genomic characterization uncovers novel biology.</title>
        <authorList>
            <person name="Wiegand S."/>
            <person name="Jogler M."/>
            <person name="Boedeker C."/>
            <person name="Pinto D."/>
            <person name="Vollmers J."/>
            <person name="Rivas-Marin E."/>
            <person name="Kohn T."/>
            <person name="Peeters S.H."/>
            <person name="Heuer A."/>
            <person name="Rast P."/>
            <person name="Oberbeckmann S."/>
            <person name="Bunk B."/>
            <person name="Jeske O."/>
            <person name="Meyerdierks A."/>
            <person name="Storesund J.E."/>
            <person name="Kallscheuer N."/>
            <person name="Luecker S."/>
            <person name="Lage O.M."/>
            <person name="Pohl T."/>
            <person name="Merkel B.J."/>
            <person name="Hornburger P."/>
            <person name="Mueller R.-W."/>
            <person name="Bruemmer F."/>
            <person name="Labrenz M."/>
            <person name="Spormann A.M."/>
            <person name="Op den Camp H."/>
            <person name="Overmann J."/>
            <person name="Amann R."/>
            <person name="Jetten M.S.M."/>
            <person name="Mascher T."/>
            <person name="Medema M.H."/>
            <person name="Devos D.P."/>
            <person name="Kaster A.-K."/>
            <person name="Ovreas L."/>
            <person name="Rohde M."/>
            <person name="Galperin M.Y."/>
            <person name="Jogler C."/>
        </authorList>
    </citation>
    <scope>NUCLEOTIDE SEQUENCE [LARGE SCALE GENOMIC DNA]</scope>
    <source>
        <strain evidence="2 3">Mal48</strain>
    </source>
</reference>
<evidence type="ECO:0000313" key="2">
    <source>
        <dbReference type="EMBL" id="QDT35434.1"/>
    </source>
</evidence>
<keyword evidence="1" id="KW-0472">Membrane</keyword>
<evidence type="ECO:0008006" key="4">
    <source>
        <dbReference type="Google" id="ProtNLM"/>
    </source>
</evidence>
<gene>
    <name evidence="2" type="ORF">Mal48_47110</name>
</gene>
<dbReference type="Proteomes" id="UP000315724">
    <property type="component" value="Chromosome"/>
</dbReference>
<protein>
    <recommendedName>
        <fullName evidence="4">SHOCT domain-containing protein</fullName>
    </recommendedName>
</protein>
<organism evidence="2 3">
    <name type="scientific">Thalassoglobus polymorphus</name>
    <dbReference type="NCBI Taxonomy" id="2527994"/>
    <lineage>
        <taxon>Bacteria</taxon>
        <taxon>Pseudomonadati</taxon>
        <taxon>Planctomycetota</taxon>
        <taxon>Planctomycetia</taxon>
        <taxon>Planctomycetales</taxon>
        <taxon>Planctomycetaceae</taxon>
        <taxon>Thalassoglobus</taxon>
    </lineage>
</organism>
<keyword evidence="3" id="KW-1185">Reference proteome</keyword>
<dbReference type="EMBL" id="CP036267">
    <property type="protein sequence ID" value="QDT35434.1"/>
    <property type="molecule type" value="Genomic_DNA"/>
</dbReference>